<evidence type="ECO:0000313" key="2">
    <source>
        <dbReference type="EMBL" id="MCK9684322.1"/>
    </source>
</evidence>
<protein>
    <submittedName>
        <fullName evidence="2">Uncharacterized protein</fullName>
    </submittedName>
</protein>
<accession>A0A9X1YH51</accession>
<dbReference type="Proteomes" id="UP001139353">
    <property type="component" value="Unassembled WGS sequence"/>
</dbReference>
<comment type="caution">
    <text evidence="2">The sequence shown here is derived from an EMBL/GenBank/DDBJ whole genome shotgun (WGS) entry which is preliminary data.</text>
</comment>
<sequence>MDGANAADGSPSSKRSLASEASSRVASGVVSHALFEPLTTRISGYFLLRSRSPANIFAILQWPKGVVDAVTRKRGPQQQERARNGVCVRVD</sequence>
<reference evidence="2" key="1">
    <citation type="submission" date="2021-11" db="EMBL/GenBank/DDBJ databases">
        <title>BS-T2-15 a new species belonging to the Comamonadaceae family isolated from the soil of a French oak forest.</title>
        <authorList>
            <person name="Mieszkin S."/>
            <person name="Alain K."/>
        </authorList>
    </citation>
    <scope>NUCLEOTIDE SEQUENCE</scope>
    <source>
        <strain evidence="2">BS-T2-15</strain>
    </source>
</reference>
<feature type="region of interest" description="Disordered" evidence="1">
    <location>
        <begin position="1"/>
        <end position="21"/>
    </location>
</feature>
<keyword evidence="3" id="KW-1185">Reference proteome</keyword>
<evidence type="ECO:0000313" key="3">
    <source>
        <dbReference type="Proteomes" id="UP001139353"/>
    </source>
</evidence>
<proteinExistence type="predicted"/>
<name>A0A9X1YH51_9BURK</name>
<organism evidence="2 3">
    <name type="scientific">Scleromatobacter humisilvae</name>
    <dbReference type="NCBI Taxonomy" id="2897159"/>
    <lineage>
        <taxon>Bacteria</taxon>
        <taxon>Pseudomonadati</taxon>
        <taxon>Pseudomonadota</taxon>
        <taxon>Betaproteobacteria</taxon>
        <taxon>Burkholderiales</taxon>
        <taxon>Sphaerotilaceae</taxon>
        <taxon>Scleromatobacter</taxon>
    </lineage>
</organism>
<gene>
    <name evidence="2" type="ORF">LPC04_01225</name>
</gene>
<feature type="compositionally biased region" description="Low complexity" evidence="1">
    <location>
        <begin position="10"/>
        <end position="21"/>
    </location>
</feature>
<evidence type="ECO:0000256" key="1">
    <source>
        <dbReference type="SAM" id="MobiDB-lite"/>
    </source>
</evidence>
<dbReference type="AlphaFoldDB" id="A0A9X1YH51"/>
<dbReference type="RefSeq" id="WP_275680355.1">
    <property type="nucleotide sequence ID" value="NZ_JAJLJH010000001.1"/>
</dbReference>
<dbReference type="EMBL" id="JAJLJH010000001">
    <property type="protein sequence ID" value="MCK9684322.1"/>
    <property type="molecule type" value="Genomic_DNA"/>
</dbReference>